<evidence type="ECO:0000256" key="2">
    <source>
        <dbReference type="ARBA" id="ARBA00006899"/>
    </source>
</evidence>
<keyword evidence="7" id="KW-0238">DNA-binding</keyword>
<keyword evidence="4" id="KW-0863">Zinc-finger</keyword>
<dbReference type="Proteomes" id="UP000327157">
    <property type="component" value="Chromosome 4"/>
</dbReference>
<keyword evidence="14" id="KW-1185">Reference proteome</keyword>
<dbReference type="PANTHER" id="PTHR31576">
    <property type="entry name" value="TATA BOX-BINDING PROTEIN-ASSOCIATED FACTOR RNA POLYMERASE I SUBUNIT B"/>
    <property type="match status" value="1"/>
</dbReference>
<dbReference type="GO" id="GO:0070860">
    <property type="term" value="C:RNA polymerase I core factor complex"/>
    <property type="evidence" value="ECO:0007669"/>
    <property type="project" value="InterPro"/>
</dbReference>
<sequence>MSDKWICENCGTVGLVEGNDGFFYCTNCSTRAEDYQDTGVADEDFYDKDGDARGGLYSNRHVRRGVSSAVKPEPLSQPLDNISPFYNPFSQTKTEDHNAVDAKGPTGPTDFGLDGIIELSVEDYYTQIRLRYVMGLQRLIELQCEALVRKFKVNPTICGLSATIWLRFLAGTRLFDDDWADSEMCRGRQGDTLEGFKPRANYRAEPHTKYGQRAVMVWFRSLRNTIPLSYTLAVSFLACHLSREAVLPTDIVKWSLEGNLPYFSAFLQIEKELGGPSRACPISSSLMFRPTESVPVQKLESLAATISESIGLHLPPVNFYAIALRYLGKLSLPVEKILPHACRIYEWSMPPDLWLSTNEFRLPTRAFVMSIVIVAVRILYNIHGFGEWEKCLSRKHALSSTSNQKGDLDTISSSKMRSGSEEDSGSPSRSLDDLGTDIGRNSSNAQSSELDAAELLSSLEARYNEIADSYEYCKDLPTYLQFCKDVVFAGSKSSLNDEKEEELIESLWEFYQSGKDSETAAGKGLFGDRDVEQKRLRDSDECASDGTPFSGDHQGNKTGDHSCASSQNSQCSGANDAETLKDEAIRRMKLDMEEKRFCYIPPRVNLKRFDYLHYVRKKDEGAYTYVAHADYYILLRACARVAQVEIRCMHIAVLSIERRLAWLEKRINHCLHLTPPVVSCEYCTEMFPDAENNIGESID</sequence>
<comment type="subcellular location">
    <subcellularLocation>
        <location evidence="1">Nucleus</location>
        <location evidence="1">Nucleolus</location>
    </subcellularLocation>
</comment>
<evidence type="ECO:0000256" key="9">
    <source>
        <dbReference type="ARBA" id="ARBA00023242"/>
    </source>
</evidence>
<keyword evidence="5" id="KW-0862">Zinc</keyword>
<dbReference type="PANTHER" id="PTHR31576:SF2">
    <property type="entry name" value="TATA BOX-BINDING PROTEIN-ASSOCIATED FACTOR RNA POLYMERASE I SUBUNIT B"/>
    <property type="match status" value="1"/>
</dbReference>
<evidence type="ECO:0000313" key="13">
    <source>
        <dbReference type="EMBL" id="KAB2623066.1"/>
    </source>
</evidence>
<dbReference type="Pfam" id="PF20645">
    <property type="entry name" value="Rrn7_cyclin_C"/>
    <property type="match status" value="1"/>
</dbReference>
<dbReference type="AlphaFoldDB" id="A0A5N5H543"/>
<dbReference type="InterPro" id="IPR033599">
    <property type="entry name" value="TAF1B/Rrn7"/>
</dbReference>
<dbReference type="OrthoDB" id="10069252at2759"/>
<feature type="domain" description="Rrn7/TAF1B N-terminal cyclin" evidence="11">
    <location>
        <begin position="136"/>
        <end position="269"/>
    </location>
</feature>
<evidence type="ECO:0000256" key="8">
    <source>
        <dbReference type="ARBA" id="ARBA00023163"/>
    </source>
</evidence>
<dbReference type="Pfam" id="PF20644">
    <property type="entry name" value="Rrn7_cyclin_N"/>
    <property type="match status" value="1"/>
</dbReference>
<evidence type="ECO:0000256" key="7">
    <source>
        <dbReference type="ARBA" id="ARBA00023125"/>
    </source>
</evidence>
<dbReference type="EMBL" id="SMOL01000231">
    <property type="protein sequence ID" value="KAB2623066.1"/>
    <property type="molecule type" value="Genomic_DNA"/>
</dbReference>
<evidence type="ECO:0000313" key="14">
    <source>
        <dbReference type="Proteomes" id="UP000327157"/>
    </source>
</evidence>
<gene>
    <name evidence="13" type="ORF">D8674_025248</name>
</gene>
<feature type="region of interest" description="Disordered" evidence="10">
    <location>
        <begin position="401"/>
        <end position="446"/>
    </location>
</feature>
<keyword evidence="6" id="KW-0805">Transcription regulation</keyword>
<comment type="caution">
    <text evidence="13">The sequence shown here is derived from an EMBL/GenBank/DDBJ whole genome shotgun (WGS) entry which is preliminary data.</text>
</comment>
<feature type="compositionally biased region" description="Polar residues" evidence="10">
    <location>
        <begin position="401"/>
        <end position="417"/>
    </location>
</feature>
<keyword evidence="3" id="KW-0479">Metal-binding</keyword>
<organism evidence="13 14">
    <name type="scientific">Pyrus ussuriensis x Pyrus communis</name>
    <dbReference type="NCBI Taxonomy" id="2448454"/>
    <lineage>
        <taxon>Eukaryota</taxon>
        <taxon>Viridiplantae</taxon>
        <taxon>Streptophyta</taxon>
        <taxon>Embryophyta</taxon>
        <taxon>Tracheophyta</taxon>
        <taxon>Spermatophyta</taxon>
        <taxon>Magnoliopsida</taxon>
        <taxon>eudicotyledons</taxon>
        <taxon>Gunneridae</taxon>
        <taxon>Pentapetalae</taxon>
        <taxon>rosids</taxon>
        <taxon>fabids</taxon>
        <taxon>Rosales</taxon>
        <taxon>Rosaceae</taxon>
        <taxon>Amygdaloideae</taxon>
        <taxon>Maleae</taxon>
        <taxon>Pyrus</taxon>
    </lineage>
</organism>
<reference evidence="13 14" key="1">
    <citation type="submission" date="2019-09" db="EMBL/GenBank/DDBJ databases">
        <authorList>
            <person name="Ou C."/>
        </authorList>
    </citation>
    <scope>NUCLEOTIDE SEQUENCE [LARGE SCALE GENOMIC DNA]</scope>
    <source>
        <strain evidence="13">S2</strain>
        <tissue evidence="13">Leaf</tissue>
    </source>
</reference>
<dbReference type="GO" id="GO:0042790">
    <property type="term" value="P:nucleolar large rRNA transcription by RNA polymerase I"/>
    <property type="evidence" value="ECO:0007669"/>
    <property type="project" value="TreeGrafter"/>
</dbReference>
<keyword evidence="9" id="KW-0539">Nucleus</keyword>
<evidence type="ECO:0000259" key="12">
    <source>
        <dbReference type="Pfam" id="PF20645"/>
    </source>
</evidence>
<protein>
    <submittedName>
        <fullName evidence="13">TATA box-binding protein-associated factor RNA polymerase I subunit B</fullName>
    </submittedName>
</protein>
<evidence type="ECO:0000256" key="1">
    <source>
        <dbReference type="ARBA" id="ARBA00004604"/>
    </source>
</evidence>
<accession>A0A5N5H543</accession>
<feature type="region of interest" description="Disordered" evidence="10">
    <location>
        <begin position="537"/>
        <end position="576"/>
    </location>
</feature>
<dbReference type="InterPro" id="IPR048538">
    <property type="entry name" value="Rrn7_cyclin_C"/>
</dbReference>
<evidence type="ECO:0000256" key="4">
    <source>
        <dbReference type="ARBA" id="ARBA00022771"/>
    </source>
</evidence>
<dbReference type="InterPro" id="IPR048540">
    <property type="entry name" value="Rrn7_cyclin_N"/>
</dbReference>
<proteinExistence type="inferred from homology"/>
<dbReference type="GO" id="GO:0001164">
    <property type="term" value="F:RNA polymerase I core promoter sequence-specific DNA binding"/>
    <property type="evidence" value="ECO:0007669"/>
    <property type="project" value="InterPro"/>
</dbReference>
<feature type="compositionally biased region" description="Polar residues" evidence="10">
    <location>
        <begin position="563"/>
        <end position="573"/>
    </location>
</feature>
<evidence type="ECO:0000256" key="10">
    <source>
        <dbReference type="SAM" id="MobiDB-lite"/>
    </source>
</evidence>
<evidence type="ECO:0000256" key="3">
    <source>
        <dbReference type="ARBA" id="ARBA00022723"/>
    </source>
</evidence>
<reference evidence="13 14" key="3">
    <citation type="submission" date="2019-11" db="EMBL/GenBank/DDBJ databases">
        <title>A de novo genome assembly of a pear dwarfing rootstock.</title>
        <authorList>
            <person name="Wang F."/>
            <person name="Wang J."/>
            <person name="Li S."/>
            <person name="Zhang Y."/>
            <person name="Fang M."/>
            <person name="Ma L."/>
            <person name="Zhao Y."/>
            <person name="Jiang S."/>
        </authorList>
    </citation>
    <scope>NUCLEOTIDE SEQUENCE [LARGE SCALE GENOMIC DNA]</scope>
    <source>
        <strain evidence="13">S2</strain>
        <tissue evidence="13">Leaf</tissue>
    </source>
</reference>
<evidence type="ECO:0000259" key="11">
    <source>
        <dbReference type="Pfam" id="PF20644"/>
    </source>
</evidence>
<feature type="domain" description="Rrn7/TAF1B C-terminal cyclin" evidence="12">
    <location>
        <begin position="298"/>
        <end position="389"/>
    </location>
</feature>
<keyword evidence="8" id="KW-0804">Transcription</keyword>
<evidence type="ECO:0000256" key="6">
    <source>
        <dbReference type="ARBA" id="ARBA00023015"/>
    </source>
</evidence>
<comment type="similarity">
    <text evidence="2">Belongs to the RRN7/TAF1B family.</text>
</comment>
<reference evidence="14" key="2">
    <citation type="submission" date="2019-10" db="EMBL/GenBank/DDBJ databases">
        <title>A de novo genome assembly of a pear dwarfing rootstock.</title>
        <authorList>
            <person name="Wang F."/>
            <person name="Wang J."/>
            <person name="Li S."/>
            <person name="Zhang Y."/>
            <person name="Fang M."/>
            <person name="Ma L."/>
            <person name="Zhao Y."/>
            <person name="Jiang S."/>
        </authorList>
    </citation>
    <scope>NUCLEOTIDE SEQUENCE [LARGE SCALE GENOMIC DNA]</scope>
</reference>
<dbReference type="GO" id="GO:0008270">
    <property type="term" value="F:zinc ion binding"/>
    <property type="evidence" value="ECO:0007669"/>
    <property type="project" value="UniProtKB-KW"/>
</dbReference>
<evidence type="ECO:0000256" key="5">
    <source>
        <dbReference type="ARBA" id="ARBA00022833"/>
    </source>
</evidence>
<name>A0A5N5H543_9ROSA</name>